<dbReference type="Proteomes" id="UP000591131">
    <property type="component" value="Unassembled WGS sequence"/>
</dbReference>
<dbReference type="PANTHER" id="PTHR22762">
    <property type="entry name" value="ALPHA-GLUCOSIDASE"/>
    <property type="match status" value="1"/>
</dbReference>
<gene>
    <name evidence="12" type="ORF">FOL47_008637</name>
</gene>
<dbReference type="Gene3D" id="2.60.40.1760">
    <property type="entry name" value="glycosyl hydrolase (family 31)"/>
    <property type="match status" value="1"/>
</dbReference>
<keyword evidence="3 8" id="KW-0732">Signal</keyword>
<dbReference type="Gene3D" id="2.60.40.1180">
    <property type="entry name" value="Golgi alpha-mannosidase II"/>
    <property type="match status" value="2"/>
</dbReference>
<dbReference type="GO" id="GO:0006491">
    <property type="term" value="P:N-glycan processing"/>
    <property type="evidence" value="ECO:0007669"/>
    <property type="project" value="TreeGrafter"/>
</dbReference>
<dbReference type="CDD" id="cd06603">
    <property type="entry name" value="GH31_GANC_GANAB_alpha"/>
    <property type="match status" value="1"/>
</dbReference>
<evidence type="ECO:0000256" key="8">
    <source>
        <dbReference type="SAM" id="SignalP"/>
    </source>
</evidence>
<evidence type="ECO:0000313" key="12">
    <source>
        <dbReference type="EMBL" id="KAF4657027.1"/>
    </source>
</evidence>
<evidence type="ECO:0000256" key="3">
    <source>
        <dbReference type="ARBA" id="ARBA00022729"/>
    </source>
</evidence>
<feature type="domain" description="Glycoside hydrolase family 31 TIM barrel" evidence="9">
    <location>
        <begin position="376"/>
        <end position="708"/>
    </location>
</feature>
<dbReference type="InterPro" id="IPR000322">
    <property type="entry name" value="Glyco_hydro_31_TIM"/>
</dbReference>
<comment type="pathway">
    <text evidence="1">Glycan metabolism.</text>
</comment>
<dbReference type="OrthoDB" id="440381at2759"/>
<dbReference type="GO" id="GO:0005975">
    <property type="term" value="P:carbohydrate metabolic process"/>
    <property type="evidence" value="ECO:0007669"/>
    <property type="project" value="InterPro"/>
</dbReference>
<evidence type="ECO:0000256" key="4">
    <source>
        <dbReference type="ARBA" id="ARBA00022801"/>
    </source>
</evidence>
<dbReference type="EMBL" id="JAAPAO010000564">
    <property type="protein sequence ID" value="KAF4657027.1"/>
    <property type="molecule type" value="Genomic_DNA"/>
</dbReference>
<comment type="caution">
    <text evidence="12">The sequence shown here is derived from an EMBL/GenBank/DDBJ whole genome shotgun (WGS) entry which is preliminary data.</text>
</comment>
<evidence type="ECO:0000313" key="13">
    <source>
        <dbReference type="Proteomes" id="UP000591131"/>
    </source>
</evidence>
<dbReference type="Pfam" id="PF01055">
    <property type="entry name" value="Glyco_hydro_31_2nd"/>
    <property type="match status" value="1"/>
</dbReference>
<evidence type="ECO:0000259" key="9">
    <source>
        <dbReference type="Pfam" id="PF01055"/>
    </source>
</evidence>
<name>A0A7J6LCP5_PERCH</name>
<reference evidence="12 13" key="1">
    <citation type="submission" date="2020-04" db="EMBL/GenBank/DDBJ databases">
        <title>Perkinsus chesapeaki whole genome sequence.</title>
        <authorList>
            <person name="Bogema D.R."/>
        </authorList>
    </citation>
    <scope>NUCLEOTIDE SEQUENCE [LARGE SCALE GENOMIC DNA]</scope>
    <source>
        <strain evidence="12">ATCC PRA-425</strain>
    </source>
</reference>
<keyword evidence="13" id="KW-1185">Reference proteome</keyword>
<evidence type="ECO:0000256" key="7">
    <source>
        <dbReference type="RuleBase" id="RU361185"/>
    </source>
</evidence>
<proteinExistence type="inferred from homology"/>
<dbReference type="Pfam" id="PF13802">
    <property type="entry name" value="Gal_mutarotas_2"/>
    <property type="match status" value="1"/>
</dbReference>
<keyword evidence="5" id="KW-0325">Glycoprotein</keyword>
<evidence type="ECO:0000256" key="6">
    <source>
        <dbReference type="ARBA" id="ARBA00023295"/>
    </source>
</evidence>
<dbReference type="InterPro" id="IPR017853">
    <property type="entry name" value="GH"/>
</dbReference>
<feature type="signal peptide" evidence="8">
    <location>
        <begin position="1"/>
        <end position="19"/>
    </location>
</feature>
<evidence type="ECO:0000259" key="10">
    <source>
        <dbReference type="Pfam" id="PF13802"/>
    </source>
</evidence>
<evidence type="ECO:0000256" key="1">
    <source>
        <dbReference type="ARBA" id="ARBA00004881"/>
    </source>
</evidence>
<feature type="domain" description="Glycosyl hydrolase family 31 C-terminal" evidence="11">
    <location>
        <begin position="717"/>
        <end position="811"/>
    </location>
</feature>
<dbReference type="AlphaFoldDB" id="A0A7J6LCP5"/>
<evidence type="ECO:0000259" key="11">
    <source>
        <dbReference type="Pfam" id="PF21365"/>
    </source>
</evidence>
<dbReference type="InterPro" id="IPR013780">
    <property type="entry name" value="Glyco_hydro_b"/>
</dbReference>
<dbReference type="InterPro" id="IPR025887">
    <property type="entry name" value="Glyco_hydro_31_N_dom"/>
</dbReference>
<dbReference type="SUPFAM" id="SSF51011">
    <property type="entry name" value="Glycosyl hydrolase domain"/>
    <property type="match status" value="1"/>
</dbReference>
<evidence type="ECO:0008006" key="14">
    <source>
        <dbReference type="Google" id="ProtNLM"/>
    </source>
</evidence>
<evidence type="ECO:0000256" key="5">
    <source>
        <dbReference type="ARBA" id="ARBA00023180"/>
    </source>
</evidence>
<dbReference type="PANTHER" id="PTHR22762:SF54">
    <property type="entry name" value="BCDNA.GH04962"/>
    <property type="match status" value="1"/>
</dbReference>
<dbReference type="GO" id="GO:0090599">
    <property type="term" value="F:alpha-glucosidase activity"/>
    <property type="evidence" value="ECO:0007669"/>
    <property type="project" value="TreeGrafter"/>
</dbReference>
<feature type="chain" id="PRO_5029855879" description="Neutral alpha-glucosidase AB" evidence="8">
    <location>
        <begin position="20"/>
        <end position="954"/>
    </location>
</feature>
<accession>A0A7J6LCP5</accession>
<keyword evidence="4 7" id="KW-0378">Hydrolase</keyword>
<keyword evidence="6 7" id="KW-0326">Glycosidase</keyword>
<organism evidence="12 13">
    <name type="scientific">Perkinsus chesapeaki</name>
    <name type="common">Clam parasite</name>
    <name type="synonym">Perkinsus andrewsi</name>
    <dbReference type="NCBI Taxonomy" id="330153"/>
    <lineage>
        <taxon>Eukaryota</taxon>
        <taxon>Sar</taxon>
        <taxon>Alveolata</taxon>
        <taxon>Perkinsozoa</taxon>
        <taxon>Perkinsea</taxon>
        <taxon>Perkinsida</taxon>
        <taxon>Perkinsidae</taxon>
        <taxon>Perkinsus</taxon>
    </lineage>
</organism>
<evidence type="ECO:0000256" key="2">
    <source>
        <dbReference type="ARBA" id="ARBA00007806"/>
    </source>
</evidence>
<sequence length="954" mass="107804">MLLLRILAFSALCIASCYGYSRRTCSSTGFCRRYRDWLNFAVEKRTVYHIPPRPLCGGSTGTFNASVKHSALGEKGPDVLQLQLRFYEDGTVRFTMDEEHKLVGDVRTRYTVPSGDVIQDKDMQLAEDVTYSYDLKTKTSKFRVGKSLVAVLRHEDVVLTVSKDGQVLQTVNGQAHLMVEGTRVKYNDKCPYGLPSCNDTLYIDPACSPGDHYGSWAEEYQGKTDYKPYGPSIIALDVTFSQAKTLYGLQERGTISSKLDIGGFNDAELYRFFNLDTPAYPVQGTDAHGAIYGAIPTLTAIQDGQCSVTTTSSLLWMNPSDTLVSLNRGRHYLLCTQLRSSVASFSESGVIDLLLFPGQRPQEFSTSYHRATGLASLPPLFGLGFHRSRYAVESQKDVENLVTKYTSEGFPVDVFWLDIEHTDAKKYFTWNYTLFPDPMKMSQMVRAEGKEMVTIVDPHIKVDNNYPVYSSGNCKNVFVKERIHKGSGSTDKNFEGSCWPGLSVWPDFTNDSVRDWWAKLFSPDNLNDNFYTWNDMNEPSVFDIPEKTMPRDLVHSEKTEHRDVHNIYGHYFRRASFEGQRVHRFPGKRPFVLTRSFFVGSHRFGPMWTGDSVSQWDNLQAVLPMISALAATGGYSFTGSDIGGFIGSPDAELYTRWFQLSAATNAFFRLHSDIKSPQRDPWLFDSDTLSRVKNATVERYHLLPYWYHAFARYSYFGEPIIRPLWYAYLDDPTTYECTFADCDKAIDQQVLVGSDIMVRGVTDQGVKSVKVYFPRCSRWYKPSGELMPTGWKDVDVTMDDIPRYFRAGSIIAKKTTTRNSSSLMMNDSYSLYVYLDPKTKSAEGHVYLDDTISYNSTHEDEHNFWKIKYSSGSIAVSPDGGSGPYNFCFAEVVIFGIDHSVSLRSLRITSYGVEETFGPKWVAADKESEAPKATIKLPAMVCTLPGESQTVKVF</sequence>
<dbReference type="Gene3D" id="3.20.20.80">
    <property type="entry name" value="Glycosidases"/>
    <property type="match status" value="1"/>
</dbReference>
<protein>
    <recommendedName>
        <fullName evidence="14">Neutral alpha-glucosidase AB</fullName>
    </recommendedName>
</protein>
<dbReference type="InterPro" id="IPR048395">
    <property type="entry name" value="Glyco_hydro_31_C"/>
</dbReference>
<dbReference type="SUPFAM" id="SSF51445">
    <property type="entry name" value="(Trans)glycosidases"/>
    <property type="match status" value="1"/>
</dbReference>
<comment type="similarity">
    <text evidence="2 7">Belongs to the glycosyl hydrolase 31 family.</text>
</comment>
<feature type="domain" description="Glycoside hydrolase family 31 N-terminal" evidence="10">
    <location>
        <begin position="82"/>
        <end position="322"/>
    </location>
</feature>
<dbReference type="Pfam" id="PF21365">
    <property type="entry name" value="Glyco_hydro_31_3rd"/>
    <property type="match status" value="1"/>
</dbReference>